<dbReference type="Proteomes" id="UP001346149">
    <property type="component" value="Unassembled WGS sequence"/>
</dbReference>
<keyword evidence="13" id="KW-1185">Reference proteome</keyword>
<gene>
    <name evidence="12" type="ORF">SAY86_020475</name>
</gene>
<dbReference type="GO" id="GO:0008270">
    <property type="term" value="F:zinc ion binding"/>
    <property type="evidence" value="ECO:0007669"/>
    <property type="project" value="UniProtKB-KW"/>
</dbReference>
<sequence>MAPPLAHHQEIRMAAAAVASGNSLLEDMLVGIPMINNTHYPEEVRNSDKNSNSERTGTGNTNKPPPPVEQSSLKCPRCESTNTKFCYYNNYSLSQPRYFCKSCRRYWTKGGSLRNVPVGGGCRKNNKRSSSSFSSSSSTSTFTTKRQNPHIDPRLFSAIGSSEFNIGIPLINGFPMDMDSFSFMGSLGGLQDNSFQNLYQGMGMNGSVASDESRVLSGLPWNGTSASGELNHHYVATNWQGIINSSLN</sequence>
<feature type="compositionally biased region" description="Basic and acidic residues" evidence="10">
    <location>
        <begin position="40"/>
        <end position="52"/>
    </location>
</feature>
<organism evidence="12 13">
    <name type="scientific">Trapa natans</name>
    <name type="common">Water chestnut</name>
    <dbReference type="NCBI Taxonomy" id="22666"/>
    <lineage>
        <taxon>Eukaryota</taxon>
        <taxon>Viridiplantae</taxon>
        <taxon>Streptophyta</taxon>
        <taxon>Embryophyta</taxon>
        <taxon>Tracheophyta</taxon>
        <taxon>Spermatophyta</taxon>
        <taxon>Magnoliopsida</taxon>
        <taxon>eudicotyledons</taxon>
        <taxon>Gunneridae</taxon>
        <taxon>Pentapetalae</taxon>
        <taxon>rosids</taxon>
        <taxon>malvids</taxon>
        <taxon>Myrtales</taxon>
        <taxon>Lythraceae</taxon>
        <taxon>Trapa</taxon>
    </lineage>
</organism>
<protein>
    <recommendedName>
        <fullName evidence="9">Dof zinc finger protein</fullName>
    </recommendedName>
</protein>
<comment type="caution">
    <text evidence="12">The sequence shown here is derived from an EMBL/GenBank/DDBJ whole genome shotgun (WGS) entry which is preliminary data.</text>
</comment>
<comment type="subcellular location">
    <subcellularLocation>
        <location evidence="8 9">Nucleus</location>
    </subcellularLocation>
</comment>
<dbReference type="PROSITE" id="PS01361">
    <property type="entry name" value="ZF_DOF_1"/>
    <property type="match status" value="1"/>
</dbReference>
<evidence type="ECO:0000256" key="2">
    <source>
        <dbReference type="ARBA" id="ARBA00022771"/>
    </source>
</evidence>
<dbReference type="GO" id="GO:0003700">
    <property type="term" value="F:DNA-binding transcription factor activity"/>
    <property type="evidence" value="ECO:0007669"/>
    <property type="project" value="UniProtKB-UniRule"/>
</dbReference>
<dbReference type="PROSITE" id="PS50884">
    <property type="entry name" value="ZF_DOF_2"/>
    <property type="match status" value="1"/>
</dbReference>
<feature type="compositionally biased region" description="Polar residues" evidence="10">
    <location>
        <begin position="53"/>
        <end position="62"/>
    </location>
</feature>
<feature type="domain" description="Dof-type" evidence="11">
    <location>
        <begin position="73"/>
        <end position="127"/>
    </location>
</feature>
<evidence type="ECO:0000256" key="7">
    <source>
        <dbReference type="ARBA" id="ARBA00023242"/>
    </source>
</evidence>
<feature type="compositionally biased region" description="Low complexity" evidence="10">
    <location>
        <begin position="129"/>
        <end position="144"/>
    </location>
</feature>
<keyword evidence="5 8" id="KW-0238">DNA-binding</keyword>
<dbReference type="Pfam" id="PF02701">
    <property type="entry name" value="Zn_ribbon_Dof"/>
    <property type="match status" value="1"/>
</dbReference>
<evidence type="ECO:0000256" key="8">
    <source>
        <dbReference type="PROSITE-ProRule" id="PRU00071"/>
    </source>
</evidence>
<evidence type="ECO:0000256" key="1">
    <source>
        <dbReference type="ARBA" id="ARBA00022723"/>
    </source>
</evidence>
<evidence type="ECO:0000256" key="3">
    <source>
        <dbReference type="ARBA" id="ARBA00022833"/>
    </source>
</evidence>
<keyword evidence="2 8" id="KW-0863">Zinc-finger</keyword>
<dbReference type="PANTHER" id="PTHR31992:SF141">
    <property type="entry name" value="DOF ZINC FINGER PROTEIN DOF1.4"/>
    <property type="match status" value="1"/>
</dbReference>
<dbReference type="AlphaFoldDB" id="A0AAN7M3H6"/>
<keyword evidence="1 9" id="KW-0479">Metal-binding</keyword>
<dbReference type="InterPro" id="IPR003851">
    <property type="entry name" value="Znf_Dof"/>
</dbReference>
<evidence type="ECO:0000256" key="6">
    <source>
        <dbReference type="ARBA" id="ARBA00023163"/>
    </source>
</evidence>
<evidence type="ECO:0000313" key="12">
    <source>
        <dbReference type="EMBL" id="KAK4789156.1"/>
    </source>
</evidence>
<dbReference type="InterPro" id="IPR045174">
    <property type="entry name" value="Dof"/>
</dbReference>
<dbReference type="EMBL" id="JAXQNO010000011">
    <property type="protein sequence ID" value="KAK4789156.1"/>
    <property type="molecule type" value="Genomic_DNA"/>
</dbReference>
<reference evidence="12 13" key="1">
    <citation type="journal article" date="2023" name="Hortic Res">
        <title>Pangenome of water caltrop reveals structural variations and asymmetric subgenome divergence after allopolyploidization.</title>
        <authorList>
            <person name="Zhang X."/>
            <person name="Chen Y."/>
            <person name="Wang L."/>
            <person name="Yuan Y."/>
            <person name="Fang M."/>
            <person name="Shi L."/>
            <person name="Lu R."/>
            <person name="Comes H.P."/>
            <person name="Ma Y."/>
            <person name="Chen Y."/>
            <person name="Huang G."/>
            <person name="Zhou Y."/>
            <person name="Zheng Z."/>
            <person name="Qiu Y."/>
        </authorList>
    </citation>
    <scope>NUCLEOTIDE SEQUENCE [LARGE SCALE GENOMIC DNA]</scope>
    <source>
        <strain evidence="12">F231</strain>
    </source>
</reference>
<dbReference type="GO" id="GO:0005634">
    <property type="term" value="C:nucleus"/>
    <property type="evidence" value="ECO:0007669"/>
    <property type="project" value="UniProtKB-SubCell"/>
</dbReference>
<accession>A0AAN7M3H6</accession>
<evidence type="ECO:0000256" key="4">
    <source>
        <dbReference type="ARBA" id="ARBA00023015"/>
    </source>
</evidence>
<dbReference type="GO" id="GO:0003677">
    <property type="term" value="F:DNA binding"/>
    <property type="evidence" value="ECO:0007669"/>
    <property type="project" value="UniProtKB-UniRule"/>
</dbReference>
<keyword evidence="3 9" id="KW-0862">Zinc</keyword>
<feature type="region of interest" description="Disordered" evidence="10">
    <location>
        <begin position="40"/>
        <end position="75"/>
    </location>
</feature>
<evidence type="ECO:0000313" key="13">
    <source>
        <dbReference type="Proteomes" id="UP001346149"/>
    </source>
</evidence>
<evidence type="ECO:0000259" key="11">
    <source>
        <dbReference type="PROSITE" id="PS50884"/>
    </source>
</evidence>
<feature type="region of interest" description="Disordered" evidence="10">
    <location>
        <begin position="117"/>
        <end position="148"/>
    </location>
</feature>
<keyword evidence="7 8" id="KW-0539">Nucleus</keyword>
<name>A0AAN7M3H6_TRANT</name>
<evidence type="ECO:0000256" key="10">
    <source>
        <dbReference type="SAM" id="MobiDB-lite"/>
    </source>
</evidence>
<keyword evidence="4 9" id="KW-0805">Transcription regulation</keyword>
<evidence type="ECO:0000256" key="5">
    <source>
        <dbReference type="ARBA" id="ARBA00023125"/>
    </source>
</evidence>
<keyword evidence="6 9" id="KW-0804">Transcription</keyword>
<evidence type="ECO:0000256" key="9">
    <source>
        <dbReference type="RuleBase" id="RU369094"/>
    </source>
</evidence>
<comment type="function">
    <text evidence="9">Transcription factor that binds specifically to a 5'-AA[AG]G-3' consensus core sequence.</text>
</comment>
<proteinExistence type="predicted"/>
<dbReference type="PANTHER" id="PTHR31992">
    <property type="entry name" value="DOF ZINC FINGER PROTEIN DOF1.4-RELATED"/>
    <property type="match status" value="1"/>
</dbReference>